<feature type="domain" description="VanZ-like" evidence="2">
    <location>
        <begin position="17"/>
        <end position="150"/>
    </location>
</feature>
<gene>
    <name evidence="3" type="ORF">ACFO4L_03780</name>
</gene>
<dbReference type="PANTHER" id="PTHR36834">
    <property type="entry name" value="MEMBRANE PROTEIN-RELATED"/>
    <property type="match status" value="1"/>
</dbReference>
<dbReference type="EMBL" id="JBHSGK010000003">
    <property type="protein sequence ID" value="MFC4735698.1"/>
    <property type="molecule type" value="Genomic_DNA"/>
</dbReference>
<evidence type="ECO:0000313" key="3">
    <source>
        <dbReference type="EMBL" id="MFC4735698.1"/>
    </source>
</evidence>
<name>A0ABV9NQL8_9BACI</name>
<dbReference type="InterPro" id="IPR006976">
    <property type="entry name" value="VanZ-like"/>
</dbReference>
<protein>
    <submittedName>
        <fullName evidence="3">VanZ family protein</fullName>
    </submittedName>
</protein>
<comment type="caution">
    <text evidence="3">The sequence shown here is derived from an EMBL/GenBank/DDBJ whole genome shotgun (WGS) entry which is preliminary data.</text>
</comment>
<feature type="transmembrane region" description="Helical" evidence="1">
    <location>
        <begin position="70"/>
        <end position="90"/>
    </location>
</feature>
<feature type="transmembrane region" description="Helical" evidence="1">
    <location>
        <begin position="102"/>
        <end position="121"/>
    </location>
</feature>
<dbReference type="RefSeq" id="WP_377908318.1">
    <property type="nucleotide sequence ID" value="NZ_JBHSGK010000003.1"/>
</dbReference>
<evidence type="ECO:0000313" key="4">
    <source>
        <dbReference type="Proteomes" id="UP001595896"/>
    </source>
</evidence>
<proteinExistence type="predicted"/>
<reference evidence="4" key="1">
    <citation type="journal article" date="2019" name="Int. J. Syst. Evol. Microbiol.">
        <title>The Global Catalogue of Microorganisms (GCM) 10K type strain sequencing project: providing services to taxonomists for standard genome sequencing and annotation.</title>
        <authorList>
            <consortium name="The Broad Institute Genomics Platform"/>
            <consortium name="The Broad Institute Genome Sequencing Center for Infectious Disease"/>
            <person name="Wu L."/>
            <person name="Ma J."/>
        </authorList>
    </citation>
    <scope>NUCLEOTIDE SEQUENCE [LARGE SCALE GENOMIC DNA]</scope>
    <source>
        <strain evidence="4">JCM 12165</strain>
    </source>
</reference>
<dbReference type="InterPro" id="IPR053150">
    <property type="entry name" value="Teicoplanin_resist-assoc"/>
</dbReference>
<sequence>MNKKRLKRVRPLLLFTFTAYISILFYIVFLAWNHGSSFGLQGPGGRNYNLEPFLSIYRIAVYSENWLDPLIILGGNVLLFLPFGLLFPALLNRGKLLRKVGFIKTAAAAAVLSTFIETVQYLFTYRVANVDDVILNTVGGAVGYVVYAALRHFFGRTDPSPVNDVNDR</sequence>
<dbReference type="Pfam" id="PF04892">
    <property type="entry name" value="VanZ"/>
    <property type="match status" value="1"/>
</dbReference>
<dbReference type="PANTHER" id="PTHR36834:SF1">
    <property type="entry name" value="INTEGRAL MEMBRANE PROTEIN"/>
    <property type="match status" value="1"/>
</dbReference>
<keyword evidence="1" id="KW-0812">Transmembrane</keyword>
<evidence type="ECO:0000256" key="1">
    <source>
        <dbReference type="SAM" id="Phobius"/>
    </source>
</evidence>
<feature type="transmembrane region" description="Helical" evidence="1">
    <location>
        <begin position="12"/>
        <end position="32"/>
    </location>
</feature>
<feature type="transmembrane region" description="Helical" evidence="1">
    <location>
        <begin position="133"/>
        <end position="150"/>
    </location>
</feature>
<accession>A0ABV9NQL8</accession>
<organism evidence="3 4">
    <name type="scientific">Bacillus daqingensis</name>
    <dbReference type="NCBI Taxonomy" id="872396"/>
    <lineage>
        <taxon>Bacteria</taxon>
        <taxon>Bacillati</taxon>
        <taxon>Bacillota</taxon>
        <taxon>Bacilli</taxon>
        <taxon>Bacillales</taxon>
        <taxon>Bacillaceae</taxon>
        <taxon>Bacillus</taxon>
    </lineage>
</organism>
<dbReference type="Proteomes" id="UP001595896">
    <property type="component" value="Unassembled WGS sequence"/>
</dbReference>
<evidence type="ECO:0000259" key="2">
    <source>
        <dbReference type="Pfam" id="PF04892"/>
    </source>
</evidence>
<keyword evidence="1" id="KW-0472">Membrane</keyword>
<keyword evidence="4" id="KW-1185">Reference proteome</keyword>
<keyword evidence="1" id="KW-1133">Transmembrane helix</keyword>